<dbReference type="GO" id="GO:0019843">
    <property type="term" value="F:rRNA binding"/>
    <property type="evidence" value="ECO:0007669"/>
    <property type="project" value="UniProtKB-UniRule"/>
</dbReference>
<evidence type="ECO:0000313" key="10">
    <source>
        <dbReference type="Proteomes" id="UP000192342"/>
    </source>
</evidence>
<dbReference type="PANTHER" id="PTHR21368">
    <property type="entry name" value="50S RIBOSOMAL PROTEIN L9"/>
    <property type="match status" value="1"/>
</dbReference>
<dbReference type="RefSeq" id="WP_083559477.1">
    <property type="nucleotide sequence ID" value="NZ_AQQV01000001.1"/>
</dbReference>
<reference evidence="9 10" key="1">
    <citation type="submission" date="2013-04" db="EMBL/GenBank/DDBJ databases">
        <title>Oceanococcus atlanticus 22II-S10r2 Genome Sequencing.</title>
        <authorList>
            <person name="Lai Q."/>
            <person name="Li G."/>
            <person name="Shao Z."/>
        </authorList>
    </citation>
    <scope>NUCLEOTIDE SEQUENCE [LARGE SCALE GENOMIC DNA]</scope>
    <source>
        <strain evidence="9 10">22II-S10r2</strain>
    </source>
</reference>
<gene>
    <name evidence="7 9" type="primary">rplI</name>
    <name evidence="9" type="ORF">ATO7_03235</name>
</gene>
<evidence type="ECO:0000256" key="1">
    <source>
        <dbReference type="ARBA" id="ARBA00010605"/>
    </source>
</evidence>
<dbReference type="Gene3D" id="3.40.5.10">
    <property type="entry name" value="Ribosomal protein L9, N-terminal domain"/>
    <property type="match status" value="1"/>
</dbReference>
<dbReference type="InterPro" id="IPR020069">
    <property type="entry name" value="Ribosomal_bL9_C"/>
</dbReference>
<dbReference type="GO" id="GO:0005840">
    <property type="term" value="C:ribosome"/>
    <property type="evidence" value="ECO:0007669"/>
    <property type="project" value="UniProtKB-KW"/>
</dbReference>
<keyword evidence="5 7" id="KW-0687">Ribonucleoprotein</keyword>
<dbReference type="HAMAP" id="MF_00503">
    <property type="entry name" value="Ribosomal_bL9"/>
    <property type="match status" value="1"/>
</dbReference>
<keyword evidence="10" id="KW-1185">Reference proteome</keyword>
<evidence type="ECO:0000256" key="6">
    <source>
        <dbReference type="ARBA" id="ARBA00035292"/>
    </source>
</evidence>
<dbReference type="EMBL" id="AQQV01000001">
    <property type="protein sequence ID" value="ORE88856.1"/>
    <property type="molecule type" value="Genomic_DNA"/>
</dbReference>
<evidence type="ECO:0000313" key="9">
    <source>
        <dbReference type="EMBL" id="ORE88856.1"/>
    </source>
</evidence>
<feature type="domain" description="Ribosomal protein L9" evidence="8">
    <location>
        <begin position="13"/>
        <end position="40"/>
    </location>
</feature>
<keyword evidence="3 7" id="KW-0694">RNA-binding</keyword>
<evidence type="ECO:0000256" key="2">
    <source>
        <dbReference type="ARBA" id="ARBA00022730"/>
    </source>
</evidence>
<keyword evidence="4 7" id="KW-0689">Ribosomal protein</keyword>
<sequence>MEVILLERIRNLGDLGDKVKVKPGFGRNFLIPQGKALPANEANMAVFEARKAELIKQAEDSLNAAKLRAHGCEGVELSIVAMASEEGKLYGSIHAAQIAEAAQERGIDLNASEISTDDVIRQVGEYEVTLNFHADVQTRIKLVVEAQKAA</sequence>
<dbReference type="Proteomes" id="UP000192342">
    <property type="component" value="Unassembled WGS sequence"/>
</dbReference>
<dbReference type="STRING" id="1317117.ATO7_03235"/>
<dbReference type="NCBIfam" id="TIGR00158">
    <property type="entry name" value="L9"/>
    <property type="match status" value="1"/>
</dbReference>
<dbReference type="GO" id="GO:0003735">
    <property type="term" value="F:structural constituent of ribosome"/>
    <property type="evidence" value="ECO:0007669"/>
    <property type="project" value="InterPro"/>
</dbReference>
<comment type="caution">
    <text evidence="9">The sequence shown here is derived from an EMBL/GenBank/DDBJ whole genome shotgun (WGS) entry which is preliminary data.</text>
</comment>
<dbReference type="Gene3D" id="3.10.430.100">
    <property type="entry name" value="Ribosomal protein L9, C-terminal domain"/>
    <property type="match status" value="1"/>
</dbReference>
<comment type="function">
    <text evidence="7">Binds to the 23S rRNA.</text>
</comment>
<dbReference type="Pfam" id="PF03948">
    <property type="entry name" value="Ribosomal_L9_C"/>
    <property type="match status" value="1"/>
</dbReference>
<name>A0A1Y1SGR7_9GAMM</name>
<organism evidence="9 10">
    <name type="scientific">Oceanococcus atlanticus</name>
    <dbReference type="NCBI Taxonomy" id="1317117"/>
    <lineage>
        <taxon>Bacteria</taxon>
        <taxon>Pseudomonadati</taxon>
        <taxon>Pseudomonadota</taxon>
        <taxon>Gammaproteobacteria</taxon>
        <taxon>Chromatiales</taxon>
        <taxon>Oceanococcaceae</taxon>
        <taxon>Oceanococcus</taxon>
    </lineage>
</organism>
<dbReference type="Pfam" id="PF01281">
    <property type="entry name" value="Ribosomal_L9_N"/>
    <property type="match status" value="1"/>
</dbReference>
<dbReference type="InterPro" id="IPR020070">
    <property type="entry name" value="Ribosomal_bL9_N"/>
</dbReference>
<evidence type="ECO:0000259" key="8">
    <source>
        <dbReference type="PROSITE" id="PS00651"/>
    </source>
</evidence>
<keyword evidence="2 7" id="KW-0699">rRNA-binding</keyword>
<dbReference type="InterPro" id="IPR009027">
    <property type="entry name" value="Ribosomal_bL9/RNase_H1_N"/>
</dbReference>
<dbReference type="AlphaFoldDB" id="A0A1Y1SGR7"/>
<dbReference type="SUPFAM" id="SSF55658">
    <property type="entry name" value="L9 N-domain-like"/>
    <property type="match status" value="1"/>
</dbReference>
<evidence type="ECO:0000256" key="7">
    <source>
        <dbReference type="HAMAP-Rule" id="MF_00503"/>
    </source>
</evidence>
<dbReference type="InterPro" id="IPR036791">
    <property type="entry name" value="Ribosomal_bL9_C_sf"/>
</dbReference>
<dbReference type="SUPFAM" id="SSF55653">
    <property type="entry name" value="Ribosomal protein L9 C-domain"/>
    <property type="match status" value="1"/>
</dbReference>
<dbReference type="InterPro" id="IPR020594">
    <property type="entry name" value="Ribosomal_bL9_bac/chp"/>
</dbReference>
<dbReference type="InterPro" id="IPR036935">
    <property type="entry name" value="Ribosomal_bL9_N_sf"/>
</dbReference>
<dbReference type="OrthoDB" id="9788336at2"/>
<dbReference type="InterPro" id="IPR000244">
    <property type="entry name" value="Ribosomal_bL9"/>
</dbReference>
<evidence type="ECO:0000256" key="5">
    <source>
        <dbReference type="ARBA" id="ARBA00023274"/>
    </source>
</evidence>
<comment type="similarity">
    <text evidence="1 7">Belongs to the bacterial ribosomal protein bL9 family.</text>
</comment>
<dbReference type="PROSITE" id="PS00651">
    <property type="entry name" value="RIBOSOMAL_L9"/>
    <property type="match status" value="1"/>
</dbReference>
<accession>A0A1Y1SGR7</accession>
<dbReference type="GO" id="GO:1990904">
    <property type="term" value="C:ribonucleoprotein complex"/>
    <property type="evidence" value="ECO:0007669"/>
    <property type="project" value="UniProtKB-KW"/>
</dbReference>
<evidence type="ECO:0000256" key="3">
    <source>
        <dbReference type="ARBA" id="ARBA00022884"/>
    </source>
</evidence>
<dbReference type="GO" id="GO:0006412">
    <property type="term" value="P:translation"/>
    <property type="evidence" value="ECO:0007669"/>
    <property type="project" value="UniProtKB-UniRule"/>
</dbReference>
<evidence type="ECO:0000256" key="4">
    <source>
        <dbReference type="ARBA" id="ARBA00022980"/>
    </source>
</evidence>
<proteinExistence type="inferred from homology"/>
<protein>
    <recommendedName>
        <fullName evidence="6 7">Large ribosomal subunit protein bL9</fullName>
    </recommendedName>
</protein>